<keyword evidence="1" id="KW-0472">Membrane</keyword>
<organism evidence="2 3">
    <name type="scientific">Zunongwangia atlantica 22II14-10F7</name>
    <dbReference type="NCBI Taxonomy" id="1185767"/>
    <lineage>
        <taxon>Bacteria</taxon>
        <taxon>Pseudomonadati</taxon>
        <taxon>Bacteroidota</taxon>
        <taxon>Flavobacteriia</taxon>
        <taxon>Flavobacteriales</taxon>
        <taxon>Flavobacteriaceae</taxon>
        <taxon>Zunongwangia</taxon>
    </lineage>
</organism>
<comment type="caution">
    <text evidence="2">The sequence shown here is derived from an EMBL/GenBank/DDBJ whole genome shotgun (WGS) entry which is preliminary data.</text>
</comment>
<evidence type="ECO:0008006" key="4">
    <source>
        <dbReference type="Google" id="ProtNLM"/>
    </source>
</evidence>
<keyword evidence="1" id="KW-0812">Transmembrane</keyword>
<dbReference type="AlphaFoldDB" id="A0A1Y1T641"/>
<evidence type="ECO:0000313" key="3">
    <source>
        <dbReference type="Proteomes" id="UP000192746"/>
    </source>
</evidence>
<dbReference type="Pfam" id="PF14059">
    <property type="entry name" value="DUF4251"/>
    <property type="match status" value="1"/>
</dbReference>
<dbReference type="STRING" id="1185767.IIF7_05672"/>
<dbReference type="InterPro" id="IPR025347">
    <property type="entry name" value="DUF4251"/>
</dbReference>
<protein>
    <recommendedName>
        <fullName evidence="4">DUF4251 domain-containing protein</fullName>
    </recommendedName>
</protein>
<evidence type="ECO:0000313" key="2">
    <source>
        <dbReference type="EMBL" id="ORL46508.1"/>
    </source>
</evidence>
<reference evidence="2 3" key="1">
    <citation type="submission" date="2013-04" db="EMBL/GenBank/DDBJ databases">
        <title>Zunongwangia sp. 22II14-10F7 Genome Sequencing.</title>
        <authorList>
            <person name="Lai Q."/>
            <person name="Shao Z."/>
        </authorList>
    </citation>
    <scope>NUCLEOTIDE SEQUENCE [LARGE SCALE GENOMIC DNA]</scope>
    <source>
        <strain evidence="2 3">22II14-10F7</strain>
    </source>
</reference>
<dbReference type="PROSITE" id="PS51257">
    <property type="entry name" value="PROKAR_LIPOPROTEIN"/>
    <property type="match status" value="1"/>
</dbReference>
<gene>
    <name evidence="2" type="ORF">IIF7_05672</name>
</gene>
<proteinExistence type="predicted"/>
<accession>A0A1Y1T641</accession>
<dbReference type="Gene3D" id="2.40.128.410">
    <property type="match status" value="1"/>
</dbReference>
<keyword evidence="1" id="KW-1133">Transmembrane helix</keyword>
<feature type="transmembrane region" description="Helical" evidence="1">
    <location>
        <begin position="20"/>
        <end position="37"/>
    </location>
</feature>
<dbReference type="EMBL" id="ARYN01000004">
    <property type="protein sequence ID" value="ORL46508.1"/>
    <property type="molecule type" value="Genomic_DNA"/>
</dbReference>
<name>A0A1Y1T641_9FLAO</name>
<dbReference type="Proteomes" id="UP000192746">
    <property type="component" value="Unassembled WGS sequence"/>
</dbReference>
<keyword evidence="3" id="KW-1185">Reference proteome</keyword>
<sequence length="191" mass="21880">MKKYIQNCIKSTVIFLKKYYLLAVLFLVVACGVNYSVPDINNFADLKEFAESKELQIENQWANPMRANTVTFINNPNFNSGNVNLIGNPNYIKFKGDSVDIFLPYFGVRQMGGGFNDRGGIKFEGIPEDFKMTENEAKDYVRYEFMGRDDSEIYQFYITLYANGNASTSVNSSQRDNISYTGKFSRLETEE</sequence>
<evidence type="ECO:0000256" key="1">
    <source>
        <dbReference type="SAM" id="Phobius"/>
    </source>
</evidence>